<accession>A0ABU0P3N7</accession>
<keyword evidence="1 2" id="KW-0663">Pyridoxal phosphate</keyword>
<name>A0ABU0P3N7_9MICO</name>
<evidence type="ECO:0000259" key="4">
    <source>
        <dbReference type="Pfam" id="PF01168"/>
    </source>
</evidence>
<dbReference type="InterPro" id="IPR011078">
    <property type="entry name" value="PyrdxlP_homeostasis"/>
</dbReference>
<comment type="caution">
    <text evidence="5">The sequence shown here is derived from an EMBL/GenBank/DDBJ whole genome shotgun (WGS) entry which is preliminary data.</text>
</comment>
<dbReference type="EMBL" id="JAUSXK010000001">
    <property type="protein sequence ID" value="MDQ0641950.1"/>
    <property type="molecule type" value="Genomic_DNA"/>
</dbReference>
<comment type="function">
    <text evidence="2">Pyridoxal 5'-phosphate (PLP)-binding protein, which is involved in PLP homeostasis.</text>
</comment>
<evidence type="ECO:0000313" key="5">
    <source>
        <dbReference type="EMBL" id="MDQ0641950.1"/>
    </source>
</evidence>
<reference evidence="5 6" key="1">
    <citation type="submission" date="2023-07" db="EMBL/GenBank/DDBJ databases">
        <title>Comparative genomics of wheat-associated soil bacteria to identify genetic determinants of phenazine resistance.</title>
        <authorList>
            <person name="Mouncey N."/>
        </authorList>
    </citation>
    <scope>NUCLEOTIDE SEQUENCE [LARGE SCALE GENOMIC DNA]</scope>
    <source>
        <strain evidence="5 6">W2I7</strain>
    </source>
</reference>
<dbReference type="NCBIfam" id="TIGR00044">
    <property type="entry name" value="YggS family pyridoxal phosphate-dependent enzyme"/>
    <property type="match status" value="1"/>
</dbReference>
<feature type="modified residue" description="N6-(pyridoxal phosphate)lysine" evidence="2">
    <location>
        <position position="36"/>
    </location>
</feature>
<dbReference type="Proteomes" id="UP001239085">
    <property type="component" value="Unassembled WGS sequence"/>
</dbReference>
<proteinExistence type="inferred from homology"/>
<dbReference type="InterPro" id="IPR029066">
    <property type="entry name" value="PLP-binding_barrel"/>
</dbReference>
<dbReference type="CDD" id="cd00635">
    <property type="entry name" value="PLPDE_III_YBL036c_like"/>
    <property type="match status" value="1"/>
</dbReference>
<dbReference type="Gene3D" id="3.20.20.10">
    <property type="entry name" value="Alanine racemase"/>
    <property type="match status" value="1"/>
</dbReference>
<dbReference type="PANTHER" id="PTHR10146:SF14">
    <property type="entry name" value="PYRIDOXAL PHOSPHATE HOMEOSTASIS PROTEIN"/>
    <property type="match status" value="1"/>
</dbReference>
<keyword evidence="6" id="KW-1185">Reference proteome</keyword>
<dbReference type="PIRSF" id="PIRSF004848">
    <property type="entry name" value="YBL036c_PLPDEIII"/>
    <property type="match status" value="1"/>
</dbReference>
<protein>
    <recommendedName>
        <fullName evidence="2">Pyridoxal phosphate homeostasis protein</fullName>
        <shortName evidence="2">PLP homeostasis protein</shortName>
    </recommendedName>
</protein>
<dbReference type="Pfam" id="PF01168">
    <property type="entry name" value="Ala_racemase_N"/>
    <property type="match status" value="1"/>
</dbReference>
<feature type="domain" description="Alanine racemase N-terminal" evidence="4">
    <location>
        <begin position="8"/>
        <end position="229"/>
    </location>
</feature>
<organism evidence="5 6">
    <name type="scientific">Microbacterium murale</name>
    <dbReference type="NCBI Taxonomy" id="1081040"/>
    <lineage>
        <taxon>Bacteria</taxon>
        <taxon>Bacillati</taxon>
        <taxon>Actinomycetota</taxon>
        <taxon>Actinomycetes</taxon>
        <taxon>Micrococcales</taxon>
        <taxon>Microbacteriaceae</taxon>
        <taxon>Microbacterium</taxon>
    </lineage>
</organism>
<dbReference type="PANTHER" id="PTHR10146">
    <property type="entry name" value="PROLINE SYNTHETASE CO-TRANSCRIBED BACTERIAL HOMOLOG PROTEIN"/>
    <property type="match status" value="1"/>
</dbReference>
<sequence length="232" mass="24544">MTDLAARLSAIDSQIADAARTAGRDVTEITRIVVTKFHPASLVRELHALGVRDVGENRQQELEAKRAELNGADALDGLRWHFIGQAQTNKAASIRRNADAVHSVDRAKLADALHRAAGEADHDVLDVLVQVNLTDDAGRGGVVPVDAPRLAEHILTLPSLRLRGVMGVAPLDEDPASAFARLNDVADAIRSVDAEATWISAGMTGDFAEAIAAGATHLRIGSAITGPRPDRG</sequence>
<evidence type="ECO:0000256" key="1">
    <source>
        <dbReference type="ARBA" id="ARBA00022898"/>
    </source>
</evidence>
<comment type="similarity">
    <text evidence="2 3">Belongs to the pyridoxal phosphate-binding protein YggS/PROSC family.</text>
</comment>
<gene>
    <name evidence="5" type="ORF">QFZ46_000110</name>
</gene>
<evidence type="ECO:0000256" key="2">
    <source>
        <dbReference type="HAMAP-Rule" id="MF_02087"/>
    </source>
</evidence>
<dbReference type="HAMAP" id="MF_02087">
    <property type="entry name" value="PLP_homeostasis"/>
    <property type="match status" value="1"/>
</dbReference>
<dbReference type="RefSeq" id="WP_307357243.1">
    <property type="nucleotide sequence ID" value="NZ_JAUSXK010000001.1"/>
</dbReference>
<dbReference type="InterPro" id="IPR001608">
    <property type="entry name" value="Ala_racemase_N"/>
</dbReference>
<dbReference type="SUPFAM" id="SSF51419">
    <property type="entry name" value="PLP-binding barrel"/>
    <property type="match status" value="1"/>
</dbReference>
<evidence type="ECO:0000313" key="6">
    <source>
        <dbReference type="Proteomes" id="UP001239085"/>
    </source>
</evidence>
<evidence type="ECO:0000256" key="3">
    <source>
        <dbReference type="RuleBase" id="RU004514"/>
    </source>
</evidence>